<dbReference type="GeneID" id="24921963"/>
<evidence type="ECO:0008006" key="5">
    <source>
        <dbReference type="Google" id="ProtNLM"/>
    </source>
</evidence>
<dbReference type="EMBL" id="FN668691">
    <property type="protein sequence ID" value="CBK25371.2"/>
    <property type="molecule type" value="Genomic_DNA"/>
</dbReference>
<dbReference type="InterPro" id="IPR016024">
    <property type="entry name" value="ARM-type_fold"/>
</dbReference>
<dbReference type="AlphaFoldDB" id="D8MBD2"/>
<protein>
    <recommendedName>
        <fullName evidence="5">TOG domain-containing protein</fullName>
    </recommendedName>
</protein>
<dbReference type="InterPro" id="IPR051023">
    <property type="entry name" value="PP2A_Regulatory_Subunit_A"/>
</dbReference>
<dbReference type="OrthoDB" id="340346at2759"/>
<evidence type="ECO:0000313" key="3">
    <source>
        <dbReference type="EMBL" id="CBK25371.2"/>
    </source>
</evidence>
<feature type="repeat" description="HEAT" evidence="2">
    <location>
        <begin position="80"/>
        <end position="118"/>
    </location>
</feature>
<dbReference type="InterPro" id="IPR011989">
    <property type="entry name" value="ARM-like"/>
</dbReference>
<dbReference type="GO" id="GO:0005829">
    <property type="term" value="C:cytosol"/>
    <property type="evidence" value="ECO:0007669"/>
    <property type="project" value="TreeGrafter"/>
</dbReference>
<dbReference type="RefSeq" id="XP_012899419.1">
    <property type="nucleotide sequence ID" value="XM_013043965.1"/>
</dbReference>
<dbReference type="PANTHER" id="PTHR10648">
    <property type="entry name" value="SERINE/THREONINE-PROTEIN PHOSPHATASE PP2A 65 KDA REGULATORY SUBUNIT"/>
    <property type="match status" value="1"/>
</dbReference>
<keyword evidence="1" id="KW-0677">Repeat</keyword>
<dbReference type="PANTHER" id="PTHR10648:SF4">
    <property type="entry name" value="PROTEIN PHOSPHATASE 2 (FORMERLY 2A), REGULATORY SUBUNIT A, BETA ISOFORM-RELATED"/>
    <property type="match status" value="1"/>
</dbReference>
<name>D8MBD2_BLAHO</name>
<organism evidence="3">
    <name type="scientific">Blastocystis hominis</name>
    <dbReference type="NCBI Taxonomy" id="12968"/>
    <lineage>
        <taxon>Eukaryota</taxon>
        <taxon>Sar</taxon>
        <taxon>Stramenopiles</taxon>
        <taxon>Bigyra</taxon>
        <taxon>Opalozoa</taxon>
        <taxon>Opalinata</taxon>
        <taxon>Blastocystidae</taxon>
        <taxon>Blastocystis</taxon>
    </lineage>
</organism>
<dbReference type="GO" id="GO:0000159">
    <property type="term" value="C:protein phosphatase type 2A complex"/>
    <property type="evidence" value="ECO:0007669"/>
    <property type="project" value="TreeGrafter"/>
</dbReference>
<gene>
    <name evidence="3" type="ORF">GSBLH_T00004978001</name>
</gene>
<dbReference type="OMA" id="INDSAYD"/>
<evidence type="ECO:0000256" key="1">
    <source>
        <dbReference type="ARBA" id="ARBA00022737"/>
    </source>
</evidence>
<accession>D8MBD2</accession>
<dbReference type="InParanoid" id="D8MBD2"/>
<proteinExistence type="predicted"/>
<dbReference type="SUPFAM" id="SSF48371">
    <property type="entry name" value="ARM repeat"/>
    <property type="match status" value="1"/>
</dbReference>
<evidence type="ECO:0000256" key="2">
    <source>
        <dbReference type="PROSITE-ProRule" id="PRU00103"/>
    </source>
</evidence>
<keyword evidence="4" id="KW-1185">Reference proteome</keyword>
<dbReference type="InterPro" id="IPR021133">
    <property type="entry name" value="HEAT_type_2"/>
</dbReference>
<sequence length="335" mass="37675">MTTYQQFQEGISSDEIEEKLKFVKQTTQVAKELGKAETISSLLPFLHDWCPDNDDEALTELAKEIYNLRELFTPDEMKNVLPILKHLATAEEVVVREAAVESINKIVEDMSPEVVRDEMVVVIEELFHDEWFTPRVSSVSLIARAYSKIASLPASDAEPSLKTLRDDFFALCKDDTPMVRRAAAKNMPSIYAVCADSFSGAFVAQFAEFFAADDDTPKLTLMSFTKELLQRVTEEADRTKVLDIFRSNLGARSYKLREASALEVGAIAAILKTEKFSELLLEPYLALFKDNYMEVRKNAIKQISALATCLEQSVFLEKIFTFLAPLAAETNPVIT</sequence>
<dbReference type="GO" id="GO:0019888">
    <property type="term" value="F:protein phosphatase regulator activity"/>
    <property type="evidence" value="ECO:0007669"/>
    <property type="project" value="TreeGrafter"/>
</dbReference>
<evidence type="ECO:0000313" key="4">
    <source>
        <dbReference type="Proteomes" id="UP000008312"/>
    </source>
</evidence>
<dbReference type="GO" id="GO:0005634">
    <property type="term" value="C:nucleus"/>
    <property type="evidence" value="ECO:0007669"/>
    <property type="project" value="TreeGrafter"/>
</dbReference>
<dbReference type="PROSITE" id="PS50077">
    <property type="entry name" value="HEAT_REPEAT"/>
    <property type="match status" value="2"/>
</dbReference>
<reference evidence="3" key="1">
    <citation type="submission" date="2010-02" db="EMBL/GenBank/DDBJ databases">
        <title>Sequencing and annotation of the Blastocystis hominis genome.</title>
        <authorList>
            <person name="Wincker P."/>
        </authorList>
    </citation>
    <scope>NUCLEOTIDE SEQUENCE</scope>
    <source>
        <strain evidence="3">Singapore isolate B</strain>
    </source>
</reference>
<dbReference type="Gene3D" id="1.25.10.10">
    <property type="entry name" value="Leucine-rich Repeat Variant"/>
    <property type="match status" value="1"/>
</dbReference>
<dbReference type="Proteomes" id="UP000008312">
    <property type="component" value="Unassembled WGS sequence"/>
</dbReference>
<feature type="repeat" description="HEAT" evidence="2">
    <location>
        <begin position="280"/>
        <end position="318"/>
    </location>
</feature>